<feature type="domain" description="RNA polymerase sigma factor 70 region 4 type 2" evidence="6">
    <location>
        <begin position="120"/>
        <end position="170"/>
    </location>
</feature>
<dbReference type="InterPro" id="IPR014284">
    <property type="entry name" value="RNA_pol_sigma-70_dom"/>
</dbReference>
<evidence type="ECO:0000256" key="4">
    <source>
        <dbReference type="ARBA" id="ARBA00023163"/>
    </source>
</evidence>
<evidence type="ECO:0000256" key="3">
    <source>
        <dbReference type="ARBA" id="ARBA00023082"/>
    </source>
</evidence>
<dbReference type="InterPro" id="IPR036388">
    <property type="entry name" value="WH-like_DNA-bd_sf"/>
</dbReference>
<dbReference type="Gene3D" id="1.10.10.10">
    <property type="entry name" value="Winged helix-like DNA-binding domain superfamily/Winged helix DNA-binding domain"/>
    <property type="match status" value="1"/>
</dbReference>
<sequence>MLSSPSGSPSLLQAIVAHYDELIGYVRRRFGDKAFAQEVVHEVCLKVLKNPAPAQDIQIPLAFLRRMAMHTAIDRCRSERAYAGLIDTTDCLPGELACDGGGASGLTSPELAALRQQREQALLCAIRGLPPRSQEVFILIHLYHMPQAEVADKLRISRGMIARHLARSLEDILPVLHDHD</sequence>
<organism evidence="7 8">
    <name type="scientific">Pseudothauera nasutitermitis</name>
    <dbReference type="NCBI Taxonomy" id="2565930"/>
    <lineage>
        <taxon>Bacteria</taxon>
        <taxon>Pseudomonadati</taxon>
        <taxon>Pseudomonadota</taxon>
        <taxon>Betaproteobacteria</taxon>
        <taxon>Rhodocyclales</taxon>
        <taxon>Zoogloeaceae</taxon>
        <taxon>Pseudothauera</taxon>
    </lineage>
</organism>
<dbReference type="GO" id="GO:0003677">
    <property type="term" value="F:DNA binding"/>
    <property type="evidence" value="ECO:0007669"/>
    <property type="project" value="InterPro"/>
</dbReference>
<evidence type="ECO:0000313" key="7">
    <source>
        <dbReference type="EMBL" id="THF65413.1"/>
    </source>
</evidence>
<evidence type="ECO:0000256" key="1">
    <source>
        <dbReference type="ARBA" id="ARBA00010641"/>
    </source>
</evidence>
<dbReference type="SUPFAM" id="SSF88946">
    <property type="entry name" value="Sigma2 domain of RNA polymerase sigma factors"/>
    <property type="match status" value="1"/>
</dbReference>
<dbReference type="Pfam" id="PF08281">
    <property type="entry name" value="Sigma70_r4_2"/>
    <property type="match status" value="1"/>
</dbReference>
<dbReference type="RefSeq" id="WP_136347619.1">
    <property type="nucleotide sequence ID" value="NZ_SSOC01000003.1"/>
</dbReference>
<dbReference type="OrthoDB" id="192021at2"/>
<protein>
    <submittedName>
        <fullName evidence="7">Sigma-70 family RNA polymerase sigma factor</fullName>
    </submittedName>
</protein>
<dbReference type="GO" id="GO:0006352">
    <property type="term" value="P:DNA-templated transcription initiation"/>
    <property type="evidence" value="ECO:0007669"/>
    <property type="project" value="InterPro"/>
</dbReference>
<keyword evidence="4" id="KW-0804">Transcription</keyword>
<accession>A0A4S4AZ45</accession>
<dbReference type="PANTHER" id="PTHR43133:SF63">
    <property type="entry name" value="RNA POLYMERASE SIGMA FACTOR FECI-RELATED"/>
    <property type="match status" value="1"/>
</dbReference>
<keyword evidence="8" id="KW-1185">Reference proteome</keyword>
<keyword evidence="2" id="KW-0805">Transcription regulation</keyword>
<comment type="similarity">
    <text evidence="1">Belongs to the sigma-70 factor family. ECF subfamily.</text>
</comment>
<feature type="domain" description="RNA polymerase sigma-70 region 2" evidence="5">
    <location>
        <begin position="16"/>
        <end position="80"/>
    </location>
</feature>
<reference evidence="7 8" key="1">
    <citation type="submission" date="2019-04" db="EMBL/GenBank/DDBJ databases">
        <title>Azoarcus nasutitermitis sp. nov. isolated from termite nest.</title>
        <authorList>
            <person name="Lin S.-Y."/>
            <person name="Hameed A."/>
            <person name="Hsu Y.-H."/>
            <person name="Young C.-C."/>
        </authorList>
    </citation>
    <scope>NUCLEOTIDE SEQUENCE [LARGE SCALE GENOMIC DNA]</scope>
    <source>
        <strain evidence="7 8">CC-YHH838</strain>
    </source>
</reference>
<dbReference type="InterPro" id="IPR007627">
    <property type="entry name" value="RNA_pol_sigma70_r2"/>
</dbReference>
<dbReference type="Pfam" id="PF04542">
    <property type="entry name" value="Sigma70_r2"/>
    <property type="match status" value="1"/>
</dbReference>
<dbReference type="InterPro" id="IPR039425">
    <property type="entry name" value="RNA_pol_sigma-70-like"/>
</dbReference>
<dbReference type="NCBIfam" id="TIGR02937">
    <property type="entry name" value="sigma70-ECF"/>
    <property type="match status" value="1"/>
</dbReference>
<comment type="caution">
    <text evidence="7">The sequence shown here is derived from an EMBL/GenBank/DDBJ whole genome shotgun (WGS) entry which is preliminary data.</text>
</comment>
<keyword evidence="3" id="KW-0731">Sigma factor</keyword>
<dbReference type="SUPFAM" id="SSF88659">
    <property type="entry name" value="Sigma3 and sigma4 domains of RNA polymerase sigma factors"/>
    <property type="match status" value="1"/>
</dbReference>
<dbReference type="PANTHER" id="PTHR43133">
    <property type="entry name" value="RNA POLYMERASE ECF-TYPE SIGMA FACTO"/>
    <property type="match status" value="1"/>
</dbReference>
<evidence type="ECO:0000259" key="5">
    <source>
        <dbReference type="Pfam" id="PF04542"/>
    </source>
</evidence>
<proteinExistence type="inferred from homology"/>
<name>A0A4S4AZ45_9RHOO</name>
<dbReference type="Proteomes" id="UP000308430">
    <property type="component" value="Unassembled WGS sequence"/>
</dbReference>
<dbReference type="GO" id="GO:0016987">
    <property type="term" value="F:sigma factor activity"/>
    <property type="evidence" value="ECO:0007669"/>
    <property type="project" value="UniProtKB-KW"/>
</dbReference>
<dbReference type="Gene3D" id="1.10.1740.10">
    <property type="match status" value="1"/>
</dbReference>
<dbReference type="InterPro" id="IPR013325">
    <property type="entry name" value="RNA_pol_sigma_r2"/>
</dbReference>
<dbReference type="InterPro" id="IPR013324">
    <property type="entry name" value="RNA_pol_sigma_r3/r4-like"/>
</dbReference>
<dbReference type="EMBL" id="SSOC01000003">
    <property type="protein sequence ID" value="THF65413.1"/>
    <property type="molecule type" value="Genomic_DNA"/>
</dbReference>
<dbReference type="AlphaFoldDB" id="A0A4S4AZ45"/>
<gene>
    <name evidence="7" type="ORF">E6C76_07365</name>
</gene>
<evidence type="ECO:0000313" key="8">
    <source>
        <dbReference type="Proteomes" id="UP000308430"/>
    </source>
</evidence>
<evidence type="ECO:0000256" key="2">
    <source>
        <dbReference type="ARBA" id="ARBA00023015"/>
    </source>
</evidence>
<evidence type="ECO:0000259" key="6">
    <source>
        <dbReference type="Pfam" id="PF08281"/>
    </source>
</evidence>
<dbReference type="InterPro" id="IPR013249">
    <property type="entry name" value="RNA_pol_sigma70_r4_t2"/>
</dbReference>